<sequence>MSGFFSSLSRSLSEEVKAYTNAHPIRGRMLGASTNTANSDPMSDEPKLEPVRVHPVDRSQSLPSHLVASGSISDVSESGSPSGSPTAACLDSPTASAASQQQQQQQRKRQYKVHGMDPYDYWSLIKSL</sequence>
<reference evidence="2 3" key="1">
    <citation type="submission" date="2016-10" db="EMBL/GenBank/DDBJ databases">
        <authorList>
            <person name="Cai Z."/>
        </authorList>
    </citation>
    <scope>NUCLEOTIDE SEQUENCE [LARGE SCALE GENOMIC DNA]</scope>
</reference>
<feature type="compositionally biased region" description="Low complexity" evidence="1">
    <location>
        <begin position="95"/>
        <end position="105"/>
    </location>
</feature>
<proteinExistence type="predicted"/>
<feature type="compositionally biased region" description="Basic and acidic residues" evidence="1">
    <location>
        <begin position="44"/>
        <end position="57"/>
    </location>
</feature>
<dbReference type="AlphaFoldDB" id="A0A383VE36"/>
<feature type="compositionally biased region" description="Polar residues" evidence="1">
    <location>
        <begin position="32"/>
        <end position="41"/>
    </location>
</feature>
<dbReference type="Proteomes" id="UP000256970">
    <property type="component" value="Unassembled WGS sequence"/>
</dbReference>
<feature type="region of interest" description="Disordered" evidence="1">
    <location>
        <begin position="20"/>
        <end position="112"/>
    </location>
</feature>
<gene>
    <name evidence="2" type="ORF">BQ4739_LOCUS4360</name>
</gene>
<name>A0A383VE36_TETOB</name>
<accession>A0A383VE36</accession>
<evidence type="ECO:0000313" key="3">
    <source>
        <dbReference type="Proteomes" id="UP000256970"/>
    </source>
</evidence>
<keyword evidence="3" id="KW-1185">Reference proteome</keyword>
<feature type="compositionally biased region" description="Low complexity" evidence="1">
    <location>
        <begin position="69"/>
        <end position="84"/>
    </location>
</feature>
<protein>
    <submittedName>
        <fullName evidence="2">Uncharacterized protein</fullName>
    </submittedName>
</protein>
<evidence type="ECO:0000313" key="2">
    <source>
        <dbReference type="EMBL" id="SZX63815.1"/>
    </source>
</evidence>
<evidence type="ECO:0000256" key="1">
    <source>
        <dbReference type="SAM" id="MobiDB-lite"/>
    </source>
</evidence>
<organism evidence="2 3">
    <name type="scientific">Tetradesmus obliquus</name>
    <name type="common">Green alga</name>
    <name type="synonym">Acutodesmus obliquus</name>
    <dbReference type="NCBI Taxonomy" id="3088"/>
    <lineage>
        <taxon>Eukaryota</taxon>
        <taxon>Viridiplantae</taxon>
        <taxon>Chlorophyta</taxon>
        <taxon>core chlorophytes</taxon>
        <taxon>Chlorophyceae</taxon>
        <taxon>CS clade</taxon>
        <taxon>Sphaeropleales</taxon>
        <taxon>Scenedesmaceae</taxon>
        <taxon>Tetradesmus</taxon>
    </lineage>
</organism>
<dbReference type="EMBL" id="FNXT01000345">
    <property type="protein sequence ID" value="SZX63815.1"/>
    <property type="molecule type" value="Genomic_DNA"/>
</dbReference>